<keyword evidence="4 5" id="KW-0119">Carbohydrate metabolism</keyword>
<evidence type="ECO:0000259" key="6">
    <source>
        <dbReference type="Pfam" id="PF01979"/>
    </source>
</evidence>
<dbReference type="SUPFAM" id="SSF51338">
    <property type="entry name" value="Composite domain of metallo-dependent hydrolases"/>
    <property type="match status" value="1"/>
</dbReference>
<evidence type="ECO:0000256" key="3">
    <source>
        <dbReference type="ARBA" id="ARBA00022801"/>
    </source>
</evidence>
<dbReference type="PIRSF" id="PIRSF038994">
    <property type="entry name" value="NagA"/>
    <property type="match status" value="1"/>
</dbReference>
<dbReference type="InterPro" id="IPR032466">
    <property type="entry name" value="Metal_Hydrolase"/>
</dbReference>
<dbReference type="Pfam" id="PF01979">
    <property type="entry name" value="Amidohydro_1"/>
    <property type="match status" value="1"/>
</dbReference>
<proteinExistence type="inferred from homology"/>
<organism evidence="7 8">
    <name type="scientific">Amycolatopsis minnesotensis</name>
    <dbReference type="NCBI Taxonomy" id="337894"/>
    <lineage>
        <taxon>Bacteria</taxon>
        <taxon>Bacillati</taxon>
        <taxon>Actinomycetota</taxon>
        <taxon>Actinomycetes</taxon>
        <taxon>Pseudonocardiales</taxon>
        <taxon>Pseudonocardiaceae</taxon>
        <taxon>Amycolatopsis</taxon>
    </lineage>
</organism>
<dbReference type="InterPro" id="IPR011059">
    <property type="entry name" value="Metal-dep_hydrolase_composite"/>
</dbReference>
<protein>
    <submittedName>
        <fullName evidence="7">N-acetylglucosamine-6-phosphate deacetylase</fullName>
    </submittedName>
</protein>
<keyword evidence="3 5" id="KW-0378">Hydrolase</keyword>
<gene>
    <name evidence="7" type="primary">nagA</name>
    <name evidence="7" type="ORF">GCM10009754_65800</name>
</gene>
<dbReference type="InterPro" id="IPR006680">
    <property type="entry name" value="Amidohydro-rel"/>
</dbReference>
<keyword evidence="2" id="KW-0479">Metal-binding</keyword>
<dbReference type="PANTHER" id="PTHR11113">
    <property type="entry name" value="N-ACETYLGLUCOSAMINE-6-PHOSPHATE DEACETYLASE"/>
    <property type="match status" value="1"/>
</dbReference>
<accession>A0ABN2S417</accession>
<evidence type="ECO:0000256" key="5">
    <source>
        <dbReference type="PIRNR" id="PIRNR038994"/>
    </source>
</evidence>
<evidence type="ECO:0000256" key="1">
    <source>
        <dbReference type="ARBA" id="ARBA00010716"/>
    </source>
</evidence>
<evidence type="ECO:0000256" key="4">
    <source>
        <dbReference type="ARBA" id="ARBA00023277"/>
    </source>
</evidence>
<comment type="caution">
    <text evidence="7">The sequence shown here is derived from an EMBL/GenBank/DDBJ whole genome shotgun (WGS) entry which is preliminary data.</text>
</comment>
<evidence type="ECO:0000313" key="7">
    <source>
        <dbReference type="EMBL" id="GAA1980086.1"/>
    </source>
</evidence>
<dbReference type="NCBIfam" id="TIGR00221">
    <property type="entry name" value="nagA"/>
    <property type="match status" value="1"/>
</dbReference>
<dbReference type="InterPro" id="IPR003764">
    <property type="entry name" value="GlcNAc_6-P_deAcase"/>
</dbReference>
<dbReference type="PANTHER" id="PTHR11113:SF14">
    <property type="entry name" value="N-ACETYLGLUCOSAMINE-6-PHOSPHATE DEACETYLASE"/>
    <property type="match status" value="1"/>
</dbReference>
<feature type="domain" description="Amidohydrolase-related" evidence="6">
    <location>
        <begin position="52"/>
        <end position="369"/>
    </location>
</feature>
<evidence type="ECO:0000313" key="8">
    <source>
        <dbReference type="Proteomes" id="UP001501116"/>
    </source>
</evidence>
<dbReference type="RefSeq" id="WP_344427923.1">
    <property type="nucleotide sequence ID" value="NZ_BAAANN010000032.1"/>
</dbReference>
<comment type="similarity">
    <text evidence="1 5">Belongs to the metallo-dependent hydrolases superfamily. NagA family.</text>
</comment>
<keyword evidence="8" id="KW-1185">Reference proteome</keyword>
<dbReference type="Gene3D" id="3.20.20.140">
    <property type="entry name" value="Metal-dependent hydrolases"/>
    <property type="match status" value="1"/>
</dbReference>
<reference evidence="7 8" key="1">
    <citation type="journal article" date="2019" name="Int. J. Syst. Evol. Microbiol.">
        <title>The Global Catalogue of Microorganisms (GCM) 10K type strain sequencing project: providing services to taxonomists for standard genome sequencing and annotation.</title>
        <authorList>
            <consortium name="The Broad Institute Genomics Platform"/>
            <consortium name="The Broad Institute Genome Sequencing Center for Infectious Disease"/>
            <person name="Wu L."/>
            <person name="Ma J."/>
        </authorList>
    </citation>
    <scope>NUCLEOTIDE SEQUENCE [LARGE SCALE GENOMIC DNA]</scope>
    <source>
        <strain evidence="7 8">JCM 14545</strain>
    </source>
</reference>
<dbReference type="Proteomes" id="UP001501116">
    <property type="component" value="Unassembled WGS sequence"/>
</dbReference>
<name>A0ABN2S417_9PSEU</name>
<sequence>MAAGDFVIAGGRLACPDGLLEDGWVRVSGRRIAGIGTGTPPETARVDVGGALVVPGFVDTHCHGGGGGSFSSGDEKELRNAIKAHRRHGTTTMLASLVSDPVSALREQVAVLNEFVTDGELAGIHLEGPFISEARCGAHDPAALLEPDARTVDKLLTAGKGAIRMVTLAPELHGGVRAIRQLTEAGVLAAIGHTDAVEEQIRPAIDAGATVATHLFNGMRPLHHREAGPVGTLLDDERITIELICDFVHIHPTVLRLVTDHAGRGRTVLITDAMSATDAADGSYTLGRLDVDVTDGVATLADTGSLAGSTLTMDSAFRNLVECSKLDILEAVRSTATRPAELLGVADRTGSLRAGLDADLVVLDEKLHPARVLRRGEWVPDPKG</sequence>
<dbReference type="CDD" id="cd00854">
    <property type="entry name" value="NagA"/>
    <property type="match status" value="1"/>
</dbReference>
<dbReference type="EMBL" id="BAAANN010000032">
    <property type="protein sequence ID" value="GAA1980086.1"/>
    <property type="molecule type" value="Genomic_DNA"/>
</dbReference>
<dbReference type="SUPFAM" id="SSF51556">
    <property type="entry name" value="Metallo-dependent hydrolases"/>
    <property type="match status" value="1"/>
</dbReference>
<dbReference type="Gene3D" id="2.30.40.10">
    <property type="entry name" value="Urease, subunit C, domain 1"/>
    <property type="match status" value="1"/>
</dbReference>
<evidence type="ECO:0000256" key="2">
    <source>
        <dbReference type="ARBA" id="ARBA00022723"/>
    </source>
</evidence>